<dbReference type="CDD" id="cd07938">
    <property type="entry name" value="DRE_TIM_HMGL"/>
    <property type="match status" value="1"/>
</dbReference>
<protein>
    <submittedName>
        <fullName evidence="5">Hydroxymethylglutaryl-CoA lyase</fullName>
    </submittedName>
</protein>
<dbReference type="InterPro" id="IPR000891">
    <property type="entry name" value="PYR_CT"/>
</dbReference>
<feature type="domain" description="Pyruvate carboxyltransferase" evidence="4">
    <location>
        <begin position="7"/>
        <end position="273"/>
    </location>
</feature>
<gene>
    <name evidence="5" type="ORF">ACFO4N_03965</name>
</gene>
<dbReference type="SUPFAM" id="SSF51569">
    <property type="entry name" value="Aldolase"/>
    <property type="match status" value="1"/>
</dbReference>
<evidence type="ECO:0000313" key="5">
    <source>
        <dbReference type="EMBL" id="MFC4617883.1"/>
    </source>
</evidence>
<dbReference type="Pfam" id="PF00682">
    <property type="entry name" value="HMGL-like"/>
    <property type="match status" value="1"/>
</dbReference>
<dbReference type="Gene3D" id="3.20.20.70">
    <property type="entry name" value="Aldolase class I"/>
    <property type="match status" value="1"/>
</dbReference>
<evidence type="ECO:0000256" key="3">
    <source>
        <dbReference type="ARBA" id="ARBA00023239"/>
    </source>
</evidence>
<reference evidence="6" key="1">
    <citation type="journal article" date="2019" name="Int. J. Syst. Evol. Microbiol.">
        <title>The Global Catalogue of Microorganisms (GCM) 10K type strain sequencing project: providing services to taxonomists for standard genome sequencing and annotation.</title>
        <authorList>
            <consortium name="The Broad Institute Genomics Platform"/>
            <consortium name="The Broad Institute Genome Sequencing Center for Infectious Disease"/>
            <person name="Wu L."/>
            <person name="Ma J."/>
        </authorList>
    </citation>
    <scope>NUCLEOTIDE SEQUENCE [LARGE SCALE GENOMIC DNA]</scope>
    <source>
        <strain evidence="6">CGMCC 1.16306</strain>
    </source>
</reference>
<evidence type="ECO:0000256" key="1">
    <source>
        <dbReference type="ARBA" id="ARBA00009405"/>
    </source>
</evidence>
<dbReference type="PANTHER" id="PTHR42738">
    <property type="entry name" value="HYDROXYMETHYLGLUTARYL-COA LYASE"/>
    <property type="match status" value="1"/>
</dbReference>
<name>A0ABV9GLV0_9BACL</name>
<dbReference type="PANTHER" id="PTHR42738:SF7">
    <property type="entry name" value="HYDROXYMETHYLGLUTARYL-COA LYASE"/>
    <property type="match status" value="1"/>
</dbReference>
<dbReference type="Proteomes" id="UP001596022">
    <property type="component" value="Unassembled WGS sequence"/>
</dbReference>
<dbReference type="GO" id="GO:0016829">
    <property type="term" value="F:lyase activity"/>
    <property type="evidence" value="ECO:0007669"/>
    <property type="project" value="UniProtKB-KW"/>
</dbReference>
<comment type="similarity">
    <text evidence="1">Belongs to the HMG-CoA lyase family.</text>
</comment>
<evidence type="ECO:0000313" key="6">
    <source>
        <dbReference type="Proteomes" id="UP001596022"/>
    </source>
</evidence>
<dbReference type="EMBL" id="JBHSFW010000001">
    <property type="protein sequence ID" value="MFC4617883.1"/>
    <property type="molecule type" value="Genomic_DNA"/>
</dbReference>
<comment type="caution">
    <text evidence="5">The sequence shown here is derived from an EMBL/GenBank/DDBJ whole genome shotgun (WGS) entry which is preliminary data.</text>
</comment>
<keyword evidence="6" id="KW-1185">Reference proteome</keyword>
<dbReference type="InterPro" id="IPR043594">
    <property type="entry name" value="HMGL"/>
</dbReference>
<organism evidence="5 6">
    <name type="scientific">Camelliibacillus cellulosilyticus</name>
    <dbReference type="NCBI Taxonomy" id="2174486"/>
    <lineage>
        <taxon>Bacteria</taxon>
        <taxon>Bacillati</taxon>
        <taxon>Bacillota</taxon>
        <taxon>Bacilli</taxon>
        <taxon>Bacillales</taxon>
        <taxon>Sporolactobacillaceae</taxon>
        <taxon>Camelliibacillus</taxon>
    </lineage>
</organism>
<dbReference type="PROSITE" id="PS50991">
    <property type="entry name" value="PYR_CT"/>
    <property type="match status" value="1"/>
</dbReference>
<keyword evidence="3 5" id="KW-0456">Lyase</keyword>
<dbReference type="RefSeq" id="WP_376844900.1">
    <property type="nucleotide sequence ID" value="NZ_JBHSFW010000001.1"/>
</dbReference>
<proteinExistence type="inferred from homology"/>
<dbReference type="InterPro" id="IPR013785">
    <property type="entry name" value="Aldolase_TIM"/>
</dbReference>
<evidence type="ECO:0000256" key="2">
    <source>
        <dbReference type="ARBA" id="ARBA00022723"/>
    </source>
</evidence>
<dbReference type="NCBIfam" id="NF004283">
    <property type="entry name" value="PRK05692.1"/>
    <property type="match status" value="1"/>
</dbReference>
<evidence type="ECO:0000259" key="4">
    <source>
        <dbReference type="PROSITE" id="PS50991"/>
    </source>
</evidence>
<accession>A0ABV9GLV0</accession>
<sequence length="297" mass="32290">MTLPKEATLIEVGPRDGLQNEKTVIPTDVKIAFIRALKKANLREMELTSFVSPKWVPQMKDADEVIKACLDSDRNFVLAPNKKGIDRFYASGAEHIAVFVGVSATFNKKNINKTTEESLKELRPLIADLKANGKFVRACISTAFYCPYEGKIEPQKTIDLCQAFVEAGVDELSVADTIGMATPKNVYDLFCQLKEALPDSMLLTGHFHNTRGTALANIYASLEAGINRFDTSAGGLGGCPFAPGASGNVATEDVLFMLNEMGIETGVDMEKLIAAVDIVQPYVSRSLDSKLYALRGA</sequence>
<keyword evidence="2" id="KW-0479">Metal-binding</keyword>